<evidence type="ECO:0000256" key="1">
    <source>
        <dbReference type="SAM" id="MobiDB-lite"/>
    </source>
</evidence>
<dbReference type="RefSeq" id="WP_090867399.1">
    <property type="nucleotide sequence ID" value="NZ_FNYE01000013.1"/>
</dbReference>
<reference evidence="4" key="1">
    <citation type="submission" date="2016-10" db="EMBL/GenBank/DDBJ databases">
        <authorList>
            <person name="Varghese N."/>
            <person name="Submissions S."/>
        </authorList>
    </citation>
    <scope>NUCLEOTIDE SEQUENCE [LARGE SCALE GENOMIC DNA]</scope>
    <source>
        <strain evidence="4">LMG 26031</strain>
    </source>
</reference>
<dbReference type="OrthoDB" id="9812192at2"/>
<evidence type="ECO:0000313" key="4">
    <source>
        <dbReference type="Proteomes" id="UP000198866"/>
    </source>
</evidence>
<dbReference type="PROSITE" id="PS51725">
    <property type="entry name" value="ABM"/>
    <property type="match status" value="1"/>
</dbReference>
<gene>
    <name evidence="3" type="ORF">SAMN05192539_101349</name>
</gene>
<evidence type="ECO:0000259" key="2">
    <source>
        <dbReference type="PROSITE" id="PS51725"/>
    </source>
</evidence>
<dbReference type="STRING" id="667676.SAMN05192539_101349"/>
<name>A0A1H7A350_9BURK</name>
<dbReference type="EMBL" id="FNYE01000013">
    <property type="protein sequence ID" value="SEJ56462.1"/>
    <property type="molecule type" value="Genomic_DNA"/>
</dbReference>
<feature type="compositionally biased region" description="Basic and acidic residues" evidence="1">
    <location>
        <begin position="101"/>
        <end position="111"/>
    </location>
</feature>
<dbReference type="InterPro" id="IPR011008">
    <property type="entry name" value="Dimeric_a/b-barrel"/>
</dbReference>
<keyword evidence="3" id="KW-0560">Oxidoreductase</keyword>
<proteinExistence type="predicted"/>
<protein>
    <submittedName>
        <fullName evidence="3">Quinol monooxygenase YgiN</fullName>
    </submittedName>
</protein>
<dbReference type="AlphaFoldDB" id="A0A1H7A350"/>
<sequence>MHVTYVVRFQVRPDKLERFLTLLHGVLDAMRDEPEFREAVLHRDPDSPCRLMLYETWEIREDASDEQIHRPYRRAYHEALADLLVRPREVTEWRTMRADRTEHVKRADLHGRHSTPSLQSRDANEPVGVHA</sequence>
<feature type="region of interest" description="Disordered" evidence="1">
    <location>
        <begin position="101"/>
        <end position="131"/>
    </location>
</feature>
<evidence type="ECO:0000313" key="3">
    <source>
        <dbReference type="EMBL" id="SEJ56462.1"/>
    </source>
</evidence>
<dbReference type="Pfam" id="PF03992">
    <property type="entry name" value="ABM"/>
    <property type="match status" value="1"/>
</dbReference>
<keyword evidence="4" id="KW-1185">Reference proteome</keyword>
<dbReference type="InterPro" id="IPR007138">
    <property type="entry name" value="ABM_dom"/>
</dbReference>
<dbReference type="Gene3D" id="3.30.70.100">
    <property type="match status" value="1"/>
</dbReference>
<organism evidence="3 4">
    <name type="scientific">Paraburkholderia diazotrophica</name>
    <dbReference type="NCBI Taxonomy" id="667676"/>
    <lineage>
        <taxon>Bacteria</taxon>
        <taxon>Pseudomonadati</taxon>
        <taxon>Pseudomonadota</taxon>
        <taxon>Betaproteobacteria</taxon>
        <taxon>Burkholderiales</taxon>
        <taxon>Burkholderiaceae</taxon>
        <taxon>Paraburkholderia</taxon>
    </lineage>
</organism>
<keyword evidence="3" id="KW-0503">Monooxygenase</keyword>
<dbReference type="Proteomes" id="UP000198866">
    <property type="component" value="Unassembled WGS sequence"/>
</dbReference>
<dbReference type="SUPFAM" id="SSF54909">
    <property type="entry name" value="Dimeric alpha+beta barrel"/>
    <property type="match status" value="1"/>
</dbReference>
<dbReference type="GO" id="GO:0004497">
    <property type="term" value="F:monooxygenase activity"/>
    <property type="evidence" value="ECO:0007669"/>
    <property type="project" value="UniProtKB-KW"/>
</dbReference>
<feature type="domain" description="ABM" evidence="2">
    <location>
        <begin position="3"/>
        <end position="93"/>
    </location>
</feature>
<accession>A0A1H7A350</accession>